<evidence type="ECO:0000256" key="4">
    <source>
        <dbReference type="ARBA" id="ARBA00022741"/>
    </source>
</evidence>
<dbReference type="InterPro" id="IPR030934">
    <property type="entry name" value="Intein_C"/>
</dbReference>
<dbReference type="InterPro" id="IPR002288">
    <property type="entry name" value="DNA_gyrase_B_C"/>
</dbReference>
<dbReference type="SUPFAM" id="SSF51294">
    <property type="entry name" value="Hedgehog/intein (Hint) domain"/>
    <property type="match status" value="1"/>
</dbReference>
<dbReference type="HAMAP" id="MF_01898">
    <property type="entry name" value="GyrB"/>
    <property type="match status" value="1"/>
</dbReference>
<dbReference type="Pfam" id="PF00986">
    <property type="entry name" value="DNA_gyraseB_C"/>
    <property type="match status" value="1"/>
</dbReference>
<evidence type="ECO:0000256" key="12">
    <source>
        <dbReference type="HAMAP-Rule" id="MF_01898"/>
    </source>
</evidence>
<comment type="function">
    <text evidence="12">A type II topoisomerase that negatively supercoils closed circular double-stranded (ds) DNA in an ATP-dependent manner to modulate DNA topology and maintain chromosomes in an underwound state. Negative supercoiling favors strand separation, and DNA replication, transcription, recombination and repair, all of which involve strand separation. Also able to catalyze the interconversion of other topological isomers of dsDNA rings, including catenanes and knotted rings. Type II topoisomerases break and join 2 DNA strands simultaneously in an ATP-dependent manner.</text>
</comment>
<evidence type="ECO:0000256" key="2">
    <source>
        <dbReference type="ARBA" id="ARBA00010708"/>
    </source>
</evidence>
<dbReference type="InterPro" id="IPR018522">
    <property type="entry name" value="TopoIIA_CS"/>
</dbReference>
<dbReference type="Gene3D" id="3.10.28.10">
    <property type="entry name" value="Homing endonucleases"/>
    <property type="match status" value="1"/>
</dbReference>
<proteinExistence type="inferred from homology"/>
<dbReference type="InterPro" id="IPR003586">
    <property type="entry name" value="Hint_dom_C"/>
</dbReference>
<dbReference type="PANTHER" id="PTHR45866">
    <property type="entry name" value="DNA GYRASE/TOPOISOMERASE SUBUNIT B"/>
    <property type="match status" value="1"/>
</dbReference>
<keyword evidence="12" id="KW-0963">Cytoplasm</keyword>
<keyword evidence="9 12" id="KW-0799">Topoisomerase</keyword>
<keyword evidence="3 12" id="KW-0479">Metal-binding</keyword>
<evidence type="ECO:0000256" key="9">
    <source>
        <dbReference type="ARBA" id="ARBA00023029"/>
    </source>
</evidence>
<dbReference type="InterPro" id="IPR020568">
    <property type="entry name" value="Ribosomal_Su5_D2-typ_SF"/>
</dbReference>
<evidence type="ECO:0000256" key="11">
    <source>
        <dbReference type="ARBA" id="ARBA00023235"/>
    </source>
</evidence>
<dbReference type="Pfam" id="PF01751">
    <property type="entry name" value="Toprim"/>
    <property type="match status" value="1"/>
</dbReference>
<dbReference type="InterPro" id="IPR011557">
    <property type="entry name" value="GyrB"/>
</dbReference>
<dbReference type="CDD" id="cd00081">
    <property type="entry name" value="Hint"/>
    <property type="match status" value="1"/>
</dbReference>
<keyword evidence="10" id="KW-0238">DNA-binding</keyword>
<dbReference type="InterPro" id="IPR001241">
    <property type="entry name" value="Topo_IIA"/>
</dbReference>
<evidence type="ECO:0000256" key="8">
    <source>
        <dbReference type="ARBA" id="ARBA00023000"/>
    </source>
</evidence>
<dbReference type="Gene3D" id="1.10.260.40">
    <property type="entry name" value="lambda repressor-like DNA-binding domains"/>
    <property type="match status" value="1"/>
</dbReference>
<comment type="subunit">
    <text evidence="12">Heterotetramer, composed of two GyrA and two GyrB chains. In the heterotetramer, GyrA contains the active site tyrosine that forms a transient covalent intermediate with DNA, while GyrB binds cofactors and catalyzes ATP hydrolysis.</text>
</comment>
<feature type="domain" description="DOD-type homing endonuclease" evidence="13">
    <location>
        <begin position="902"/>
        <end position="1037"/>
    </location>
</feature>
<dbReference type="SUPFAM" id="SSF55608">
    <property type="entry name" value="Homing endonucleases"/>
    <property type="match status" value="1"/>
</dbReference>
<keyword evidence="5" id="KW-0068">Autocatalytic cleavage</keyword>
<dbReference type="Gene3D" id="3.40.50.670">
    <property type="match status" value="3"/>
</dbReference>
<dbReference type="NCBIfam" id="TIGR01443">
    <property type="entry name" value="intein_Cterm"/>
    <property type="match status" value="1"/>
</dbReference>
<dbReference type="CDD" id="cd00822">
    <property type="entry name" value="TopoII_Trans_DNA_gyrase"/>
    <property type="match status" value="1"/>
</dbReference>
<name>A0A6J4TTF1_9ACTN</name>
<dbReference type="PRINTS" id="PR00418">
    <property type="entry name" value="TPI2FAMILY"/>
</dbReference>
<dbReference type="InterPro" id="IPR006142">
    <property type="entry name" value="INTEIN"/>
</dbReference>
<dbReference type="SMART" id="SM00387">
    <property type="entry name" value="HATPase_c"/>
    <property type="match status" value="1"/>
</dbReference>
<feature type="site" description="Interaction with DNA" evidence="12">
    <location>
        <position position="531"/>
    </location>
</feature>
<keyword evidence="6 12" id="KW-0067">ATP-binding</keyword>
<dbReference type="InterPro" id="IPR004860">
    <property type="entry name" value="LAGLIDADG_dom"/>
</dbReference>
<dbReference type="PROSITE" id="PS50819">
    <property type="entry name" value="INTEIN_ENDONUCLEASE"/>
    <property type="match status" value="1"/>
</dbReference>
<dbReference type="PANTHER" id="PTHR45866:SF1">
    <property type="entry name" value="DNA GYRASE SUBUNIT B, MITOCHONDRIAL"/>
    <property type="match status" value="1"/>
</dbReference>
<evidence type="ECO:0000256" key="6">
    <source>
        <dbReference type="ARBA" id="ARBA00022840"/>
    </source>
</evidence>
<comment type="catalytic activity">
    <reaction evidence="1 12">
        <text>ATP-dependent breakage, passage and rejoining of double-stranded DNA.</text>
        <dbReference type="EC" id="5.6.2.2"/>
    </reaction>
</comment>
<comment type="miscellaneous">
    <text evidence="12">Few gyrases are as efficient as E.coli at forming negative supercoils. Not all organisms have 2 type II topoisomerases; in organisms with a single type II topoisomerase this enzyme also has to decatenate newly replicated chromosomes.</text>
</comment>
<evidence type="ECO:0000256" key="3">
    <source>
        <dbReference type="ARBA" id="ARBA00022723"/>
    </source>
</evidence>
<evidence type="ECO:0000256" key="7">
    <source>
        <dbReference type="ARBA" id="ARBA00022842"/>
    </source>
</evidence>
<dbReference type="CDD" id="cd16928">
    <property type="entry name" value="HATPase_GyrB-like"/>
    <property type="match status" value="1"/>
</dbReference>
<dbReference type="InterPro" id="IPR001387">
    <property type="entry name" value="Cro/C1-type_HTH"/>
</dbReference>
<dbReference type="InterPro" id="IPR027434">
    <property type="entry name" value="Homing_endonucl"/>
</dbReference>
<dbReference type="InterPro" id="IPR003587">
    <property type="entry name" value="Hint_dom_N"/>
</dbReference>
<dbReference type="SUPFAM" id="SSF47413">
    <property type="entry name" value="lambda repressor-like DNA-binding domains"/>
    <property type="match status" value="1"/>
</dbReference>
<dbReference type="InterPro" id="IPR013759">
    <property type="entry name" value="Topo_IIA_B_C"/>
</dbReference>
<dbReference type="Pfam" id="PF00204">
    <property type="entry name" value="DNA_gyraseB"/>
    <property type="match status" value="1"/>
</dbReference>
<dbReference type="GO" id="GO:0006265">
    <property type="term" value="P:DNA topological change"/>
    <property type="evidence" value="ECO:0007669"/>
    <property type="project" value="UniProtKB-UniRule"/>
</dbReference>
<evidence type="ECO:0000256" key="5">
    <source>
        <dbReference type="ARBA" id="ARBA00022813"/>
    </source>
</evidence>
<dbReference type="InterPro" id="IPR036890">
    <property type="entry name" value="HATPase_C_sf"/>
</dbReference>
<protein>
    <recommendedName>
        <fullName evidence="12">DNA gyrase subunit B</fullName>
        <ecNumber evidence="12">5.6.2.2</ecNumber>
    </recommendedName>
</protein>
<dbReference type="GO" id="GO:0005524">
    <property type="term" value="F:ATP binding"/>
    <property type="evidence" value="ECO:0007669"/>
    <property type="project" value="UniProtKB-UniRule"/>
</dbReference>
<dbReference type="Gene3D" id="2.170.16.10">
    <property type="entry name" value="Hedgehog/Intein (Hint) domain"/>
    <property type="match status" value="1"/>
</dbReference>
<dbReference type="PROSITE" id="PS00177">
    <property type="entry name" value="TOPOISOMERASE_II"/>
    <property type="match status" value="1"/>
</dbReference>
<dbReference type="Gene3D" id="3.30.565.10">
    <property type="entry name" value="Histidine kinase-like ATPase, C-terminal domain"/>
    <property type="match status" value="1"/>
</dbReference>
<evidence type="ECO:0000259" key="13">
    <source>
        <dbReference type="PROSITE" id="PS50819"/>
    </source>
</evidence>
<dbReference type="SUPFAM" id="SSF55874">
    <property type="entry name" value="ATPase domain of HSP90 chaperone/DNA topoisomerase II/histidine kinase"/>
    <property type="match status" value="1"/>
</dbReference>
<reference evidence="14" key="1">
    <citation type="submission" date="2020-02" db="EMBL/GenBank/DDBJ databases">
        <authorList>
            <person name="Meier V. D."/>
        </authorList>
    </citation>
    <scope>NUCLEOTIDE SEQUENCE</scope>
    <source>
        <strain evidence="14">AVDCRST_MAG67</strain>
    </source>
</reference>
<dbReference type="NCBIfam" id="NF004189">
    <property type="entry name" value="PRK05644.1"/>
    <property type="match status" value="1"/>
</dbReference>
<keyword evidence="4 12" id="KW-0547">Nucleotide-binding</keyword>
<comment type="subcellular location">
    <subcellularLocation>
        <location evidence="12">Cytoplasm</location>
    </subcellularLocation>
</comment>
<feature type="site" description="Interaction with DNA" evidence="12">
    <location>
        <position position="534"/>
    </location>
</feature>
<dbReference type="SUPFAM" id="SSF56719">
    <property type="entry name" value="Type II DNA topoisomerase"/>
    <property type="match status" value="2"/>
</dbReference>
<dbReference type="Gene3D" id="3.30.230.10">
    <property type="match status" value="1"/>
</dbReference>
<dbReference type="GO" id="GO:0046872">
    <property type="term" value="F:metal ion binding"/>
    <property type="evidence" value="ECO:0007669"/>
    <property type="project" value="UniProtKB-KW"/>
</dbReference>
<dbReference type="GO" id="GO:0016539">
    <property type="term" value="P:intein-mediated protein splicing"/>
    <property type="evidence" value="ECO:0007669"/>
    <property type="project" value="InterPro"/>
</dbReference>
<dbReference type="GO" id="GO:0005694">
    <property type="term" value="C:chromosome"/>
    <property type="evidence" value="ECO:0007669"/>
    <property type="project" value="InterPro"/>
</dbReference>
<dbReference type="InterPro" id="IPR000565">
    <property type="entry name" value="Topo_IIA_B"/>
</dbReference>
<dbReference type="SUPFAM" id="SSF54211">
    <property type="entry name" value="Ribosomal protein S5 domain 2-like"/>
    <property type="match status" value="1"/>
</dbReference>
<dbReference type="Pfam" id="PF02518">
    <property type="entry name" value="HATPase_c"/>
    <property type="match status" value="1"/>
</dbReference>
<dbReference type="InterPro" id="IPR014721">
    <property type="entry name" value="Ribsml_uS5_D2-typ_fold_subgr"/>
</dbReference>
<dbReference type="FunFam" id="3.30.565.10:FF:000002">
    <property type="entry name" value="DNA gyrase subunit B"/>
    <property type="match status" value="1"/>
</dbReference>
<dbReference type="GO" id="GO:0034335">
    <property type="term" value="F:DNA negative supercoiling activity"/>
    <property type="evidence" value="ECO:0007669"/>
    <property type="project" value="UniProtKB-ARBA"/>
</dbReference>
<dbReference type="InterPro" id="IPR003594">
    <property type="entry name" value="HATPase_dom"/>
</dbReference>
<evidence type="ECO:0000256" key="1">
    <source>
        <dbReference type="ARBA" id="ARBA00000185"/>
    </source>
</evidence>
<keyword evidence="8" id="KW-0651">Protein splicing</keyword>
<dbReference type="InterPro" id="IPR006171">
    <property type="entry name" value="TOPRIM_dom"/>
</dbReference>
<dbReference type="SMART" id="SM00530">
    <property type="entry name" value="HTH_XRE"/>
    <property type="match status" value="1"/>
</dbReference>
<dbReference type="SMART" id="SM00306">
    <property type="entry name" value="HintN"/>
    <property type="match status" value="1"/>
</dbReference>
<dbReference type="Pfam" id="PF14890">
    <property type="entry name" value="Intein_splicing"/>
    <property type="match status" value="1"/>
</dbReference>
<dbReference type="InterPro" id="IPR013760">
    <property type="entry name" value="Topo_IIA-like_dom_sf"/>
</dbReference>
<organism evidence="14">
    <name type="scientific">uncultured Solirubrobacteraceae bacterium</name>
    <dbReference type="NCBI Taxonomy" id="1162706"/>
    <lineage>
        <taxon>Bacteria</taxon>
        <taxon>Bacillati</taxon>
        <taxon>Actinomycetota</taxon>
        <taxon>Thermoleophilia</taxon>
        <taxon>Solirubrobacterales</taxon>
        <taxon>Solirubrobacteraceae</taxon>
        <taxon>environmental samples</taxon>
    </lineage>
</organism>
<dbReference type="InterPro" id="IPR006141">
    <property type="entry name" value="Intein_N"/>
</dbReference>
<dbReference type="PRINTS" id="PR01159">
    <property type="entry name" value="DNAGYRASEB"/>
</dbReference>
<dbReference type="GO" id="GO:0004519">
    <property type="term" value="F:endonuclease activity"/>
    <property type="evidence" value="ECO:0007669"/>
    <property type="project" value="InterPro"/>
</dbReference>
<sequence length="1453" mass="159328">MRGARSERPLRPRDGACDRSCFCCNFQVFCHKPPSGIVRRLCYPYGNWLRLAPARHRMTRTRGFFTYGGSVAKDDKKLDGKTGAGSYDAQDITVLEGLEAVRKRPGMYIGSTGVRGLHHLVYEVVDNSVDEALAGHCTRVDVTIHPDNSVTVVDDGRGIPVAMMAKEKLPAVQVVLTVLHAGGKFGDGGGYKVSGGLHGVGVSVVNALSELLQIEIRRDGHVWRQTYERGVPQGPLVKGEPSTQTGTAITFRPDAGIFEMLTLDFAVLEQRLRETAFLTRGLKISITDERGEGASASFQYEGGIEDFVRYLNKNKEPIGRKVVFFEGESKEGAVEIAMQWNTTYQESVFSFANNINTHEGGSHLSGFRSALTRTLNRYARDKGLLKGKDENLSGEDVREGLTAIVSAKLADPQFEGQTKTKLGNPGMEGFVATVVNSCLAEFLEENPTEGNAIIRKAVSAAQARAAARKARDLTRRKSALENSTLPGKLADCSVKDPSLAELFIVEGDSAGGSAKQGRDRNTQAVLPLRGKILNVEKSRIDKVLKNTEIQALITAIGTGVRDEFNLDNARYHKIILMSVDGAEHVLVRDRGGRTRLTRVDDYIDPWVEHAPVSGPQDYRKVHAGQPGELGEVLCVGKADHEIRFRPIKAVISHATAEPLVEVQTQYGRSIRVTANHSLYVLDEGELRPKRGDELAVGDRVAAPRTVRLPTTAPRRIDVMRELWRIPSAAAQVWVRGDGVEAWGRWKVRAEYAHDTEMTASRVDVPAAVRGELAALRRASGLTNVALCERVGIRQPVTFYAWEKGTSRPTLPNFAAYVDAVGGDVDAMLTRVSIAESRLDRTWTRQYKGAPRNRVRPYVRLADLSADDLEFFEGREDVVLTPAHHATDSIPRFIAVDAPLMTLLGFYMAEGSGSPRAGIRLAIGSGNAHFLPELERAVASVFGRATRLYESPPRVSELRLTNRVAALVWSHVFGFARASAVTKRVPGLAFEVDENLRSAFLRGYLAGDGCCTAGRMSFATSSRDVAAAMSLLLGSYGVVAGVSQNSTPGRAATMASGALIHTRHPSYNVVVTGREDLQRLRPIWGDHKGAATLHAALAGPRHDRRWYGTPSGDVVGLKVTKVSAAASGGRVYDFSVDVDENFVAGFGGLVASNTDADVDGAHIRTLALTLLFREMPELIEAGYVYIAKPPLYKLKQGSSERYVEKDSELEQILLSDKLEKMMVFDRDASQFKLTEPRWQRFSRLLKQYEGWASTLRAEYTNDVVTFLEESGVLDEQVSTAESAIELIERDGIENAPYETSLVRQDAVTITVRAVEPKSGLARVLPIPRRLFDSQDFRNFTRVHGQLVELAGRGPFTVKLGDTSEDALSFEALREAVLTVAQKGISLQRFKGLGEMNAAQLRDTTMDPATRTLAQVGIEDATQADLIFSMLMGDMVEPRRQFIEDNARLVANLDV</sequence>
<dbReference type="GO" id="GO:0005737">
    <property type="term" value="C:cytoplasm"/>
    <property type="evidence" value="ECO:0007669"/>
    <property type="project" value="UniProtKB-SubCell"/>
</dbReference>
<gene>
    <name evidence="12" type="primary">gyrB</name>
    <name evidence="14" type="ORF">AVDCRST_MAG67-4347</name>
</gene>
<comment type="similarity">
    <text evidence="2 12">Belongs to the type II topoisomerase GyrB family.</text>
</comment>
<dbReference type="Pfam" id="PF14528">
    <property type="entry name" value="LAGLIDADG_3"/>
    <property type="match status" value="1"/>
</dbReference>
<evidence type="ECO:0000256" key="10">
    <source>
        <dbReference type="ARBA" id="ARBA00023125"/>
    </source>
</evidence>
<comment type="cofactor">
    <cofactor evidence="12">
        <name>Mg(2+)</name>
        <dbReference type="ChEBI" id="CHEBI:18420"/>
    </cofactor>
    <cofactor evidence="12">
        <name>Mn(2+)</name>
        <dbReference type="ChEBI" id="CHEBI:29035"/>
    </cofactor>
    <cofactor evidence="12">
        <name>Ca(2+)</name>
        <dbReference type="ChEBI" id="CHEBI:29108"/>
    </cofactor>
    <text evidence="12">Binds two Mg(2+) per subunit. The magnesium ions form salt bridges with both the protein and the DNA. Can also accept other divalent metal cations, such as Mn(2+) or Ca(2+).</text>
</comment>
<keyword evidence="7 12" id="KW-0460">Magnesium</keyword>
<dbReference type="SMART" id="SM00305">
    <property type="entry name" value="HintC"/>
    <property type="match status" value="1"/>
</dbReference>
<dbReference type="GO" id="GO:0006261">
    <property type="term" value="P:DNA-templated DNA replication"/>
    <property type="evidence" value="ECO:0007669"/>
    <property type="project" value="UniProtKB-UniRule"/>
</dbReference>
<dbReference type="InterPro" id="IPR036844">
    <property type="entry name" value="Hint_dom_sf"/>
</dbReference>
<dbReference type="PROSITE" id="PS50817">
    <property type="entry name" value="INTEIN_N_TER"/>
    <property type="match status" value="1"/>
</dbReference>
<accession>A0A6J4TTF1</accession>
<dbReference type="FunFam" id="3.30.230.10:FF:000005">
    <property type="entry name" value="DNA gyrase subunit B"/>
    <property type="match status" value="1"/>
</dbReference>
<dbReference type="InterPro" id="IPR010982">
    <property type="entry name" value="Lambda_DNA-bd_dom_sf"/>
</dbReference>
<dbReference type="InterPro" id="IPR004042">
    <property type="entry name" value="Intein_endonuc_central"/>
</dbReference>
<dbReference type="SMART" id="SM00433">
    <property type="entry name" value="TOP2c"/>
    <property type="match status" value="1"/>
</dbReference>
<dbReference type="CDD" id="cd01030">
    <property type="entry name" value="TOPRIM_TopoIIA_like"/>
    <property type="match status" value="1"/>
</dbReference>
<dbReference type="EC" id="5.6.2.2" evidence="12"/>
<feature type="binding site" evidence="12">
    <location>
        <position position="506"/>
    </location>
    <ligand>
        <name>Mg(2+)</name>
        <dbReference type="ChEBI" id="CHEBI:18420"/>
        <label>1</label>
        <note>catalytic</note>
    </ligand>
</feature>
<dbReference type="EMBL" id="CADCVQ010000171">
    <property type="protein sequence ID" value="CAA9531793.1"/>
    <property type="molecule type" value="Genomic_DNA"/>
</dbReference>
<dbReference type="InterPro" id="IPR013506">
    <property type="entry name" value="Topo_IIA_bsu_dom2"/>
</dbReference>
<comment type="caution">
    <text evidence="12">Lacks conserved residue(s) required for the propagation of feature annotation.</text>
</comment>
<dbReference type="GO" id="GO:0003677">
    <property type="term" value="F:DNA binding"/>
    <property type="evidence" value="ECO:0007669"/>
    <property type="project" value="UniProtKB-KW"/>
</dbReference>
<dbReference type="PRINTS" id="PR00379">
    <property type="entry name" value="INTEIN"/>
</dbReference>
<keyword evidence="11 12" id="KW-0413">Isomerase</keyword>
<evidence type="ECO:0000313" key="14">
    <source>
        <dbReference type="EMBL" id="CAA9531793.1"/>
    </source>
</evidence>
<dbReference type="CDD" id="cd00093">
    <property type="entry name" value="HTH_XRE"/>
    <property type="match status" value="1"/>
</dbReference>